<keyword evidence="2" id="KW-1185">Reference proteome</keyword>
<dbReference type="EMBL" id="BMDG01000011">
    <property type="protein sequence ID" value="GGI10300.1"/>
    <property type="molecule type" value="Genomic_DNA"/>
</dbReference>
<dbReference type="NCBIfam" id="NF033179">
    <property type="entry name" value="TnsA_like_Actin"/>
    <property type="match status" value="1"/>
</dbReference>
<comment type="caution">
    <text evidence="1">The sequence shown here is derived from an EMBL/GenBank/DDBJ whole genome shotgun (WGS) entry which is preliminary data.</text>
</comment>
<dbReference type="Proteomes" id="UP000632535">
    <property type="component" value="Unassembled WGS sequence"/>
</dbReference>
<accession>A0ABQ2BBM0</accession>
<protein>
    <recommendedName>
        <fullName evidence="3">TnsA endonuclease-like protein</fullName>
    </recommendedName>
</protein>
<organism evidence="1 2">
    <name type="scientific">Isoptericola cucumis</name>
    <dbReference type="NCBI Taxonomy" id="1776856"/>
    <lineage>
        <taxon>Bacteria</taxon>
        <taxon>Bacillati</taxon>
        <taxon>Actinomycetota</taxon>
        <taxon>Actinomycetes</taxon>
        <taxon>Micrococcales</taxon>
        <taxon>Promicromonosporaceae</taxon>
        <taxon>Isoptericola</taxon>
    </lineage>
</organism>
<proteinExistence type="predicted"/>
<reference evidence="2" key="1">
    <citation type="journal article" date="2019" name="Int. J. Syst. Evol. Microbiol.">
        <title>The Global Catalogue of Microorganisms (GCM) 10K type strain sequencing project: providing services to taxonomists for standard genome sequencing and annotation.</title>
        <authorList>
            <consortium name="The Broad Institute Genomics Platform"/>
            <consortium name="The Broad Institute Genome Sequencing Center for Infectious Disease"/>
            <person name="Wu L."/>
            <person name="Ma J."/>
        </authorList>
    </citation>
    <scope>NUCLEOTIDE SEQUENCE [LARGE SCALE GENOMIC DNA]</scope>
    <source>
        <strain evidence="2">CCM 8653</strain>
    </source>
</reference>
<dbReference type="InterPro" id="IPR048000">
    <property type="entry name" value="TnsA-like"/>
</dbReference>
<sequence>MSRHAPVQAHCQTTGTRLILESGLEYELARELDRDPGVVWIVAQPALMTFVDGARHVPDVACEHDDGRIVVWDARPSERRDEKFLHKARLTEQACTEVGWEYSLYDTAHDARRLNMLWLASFRQEPSWPHHGARLRLEAACRKRATVAELLQLDSGDGHTIALMWHLLWTSELVVDLDARITADSVVRLAGAGR</sequence>
<gene>
    <name evidence="1" type="ORF">GCM10007368_30550</name>
</gene>
<name>A0ABQ2BBM0_9MICO</name>
<evidence type="ECO:0000313" key="2">
    <source>
        <dbReference type="Proteomes" id="UP000632535"/>
    </source>
</evidence>
<evidence type="ECO:0008006" key="3">
    <source>
        <dbReference type="Google" id="ProtNLM"/>
    </source>
</evidence>
<evidence type="ECO:0000313" key="1">
    <source>
        <dbReference type="EMBL" id="GGI10300.1"/>
    </source>
</evidence>